<protein>
    <submittedName>
        <fullName evidence="1">Uncharacterized protein</fullName>
    </submittedName>
</protein>
<sequence>MDGFKLPEIPTLTLQEGVKKEEVDAEKISGEWLSKLEKRFAERSFSNISDLFIDNCWWRDIVGLSWDFTCKQGQDNIKKYLASANHGLSELQTNKLGGLKPLLLDFDGMVWIQTGFTFKTPHGEGKGLLKLGNTGKDEWKAWTVFTQLEKLDFQKEVEERHATSIPIPKTPVTNGVNGVNGINGHAHAEPEEDLQ</sequence>
<accession>A0AAD8U9V4</accession>
<gene>
    <name evidence="1" type="ORF">BDZ83DRAFT_757600</name>
</gene>
<name>A0AAD8U9V4_GLOAC</name>
<dbReference type="Proteomes" id="UP001244207">
    <property type="component" value="Unassembled WGS sequence"/>
</dbReference>
<reference evidence="1" key="1">
    <citation type="submission" date="2021-12" db="EMBL/GenBank/DDBJ databases">
        <title>Comparative genomics, transcriptomics and evolutionary studies reveal genomic signatures of adaptation to plant cell wall in hemibiotrophic fungi.</title>
        <authorList>
            <consortium name="DOE Joint Genome Institute"/>
            <person name="Baroncelli R."/>
            <person name="Diaz J.F."/>
            <person name="Benocci T."/>
            <person name="Peng M."/>
            <person name="Battaglia E."/>
            <person name="Haridas S."/>
            <person name="Andreopoulos W."/>
            <person name="Labutti K."/>
            <person name="Pangilinan J."/>
            <person name="Floch G.L."/>
            <person name="Makela M.R."/>
            <person name="Henrissat B."/>
            <person name="Grigoriev I.V."/>
            <person name="Crouch J.A."/>
            <person name="De Vries R.P."/>
            <person name="Sukno S.A."/>
            <person name="Thon M.R."/>
        </authorList>
    </citation>
    <scope>NUCLEOTIDE SEQUENCE</scope>
    <source>
        <strain evidence="1">CBS 112980</strain>
    </source>
</reference>
<organism evidence="1 2">
    <name type="scientific">Glomerella acutata</name>
    <name type="common">Colletotrichum acutatum</name>
    <dbReference type="NCBI Taxonomy" id="27357"/>
    <lineage>
        <taxon>Eukaryota</taxon>
        <taxon>Fungi</taxon>
        <taxon>Dikarya</taxon>
        <taxon>Ascomycota</taxon>
        <taxon>Pezizomycotina</taxon>
        <taxon>Sordariomycetes</taxon>
        <taxon>Hypocreomycetidae</taxon>
        <taxon>Glomerellales</taxon>
        <taxon>Glomerellaceae</taxon>
        <taxon>Colletotrichum</taxon>
        <taxon>Colletotrichum acutatum species complex</taxon>
    </lineage>
</organism>
<dbReference type="AlphaFoldDB" id="A0AAD8U9V4"/>
<keyword evidence="2" id="KW-1185">Reference proteome</keyword>
<dbReference type="EMBL" id="JAHMHS010000174">
    <property type="protein sequence ID" value="KAK1710042.1"/>
    <property type="molecule type" value="Genomic_DNA"/>
</dbReference>
<evidence type="ECO:0000313" key="2">
    <source>
        <dbReference type="Proteomes" id="UP001244207"/>
    </source>
</evidence>
<dbReference type="GeneID" id="85398815"/>
<dbReference type="RefSeq" id="XP_060358738.1">
    <property type="nucleotide sequence ID" value="XM_060514917.1"/>
</dbReference>
<evidence type="ECO:0000313" key="1">
    <source>
        <dbReference type="EMBL" id="KAK1710042.1"/>
    </source>
</evidence>
<proteinExistence type="predicted"/>
<comment type="caution">
    <text evidence="1">The sequence shown here is derived from an EMBL/GenBank/DDBJ whole genome shotgun (WGS) entry which is preliminary data.</text>
</comment>
<feature type="non-terminal residue" evidence="1">
    <location>
        <position position="195"/>
    </location>
</feature>